<protein>
    <submittedName>
        <fullName evidence="4">Wall-associated receptor kinase 3-like</fullName>
    </submittedName>
</protein>
<dbReference type="STRING" id="2094558.A0A314ZG97"/>
<keyword evidence="4" id="KW-0808">Transferase</keyword>
<evidence type="ECO:0000259" key="3">
    <source>
        <dbReference type="PROSITE" id="PS50011"/>
    </source>
</evidence>
<feature type="domain" description="Protein kinase" evidence="3">
    <location>
        <begin position="79"/>
        <end position="309"/>
    </location>
</feature>
<dbReference type="AlphaFoldDB" id="A0A314ZG97"/>
<dbReference type="InterPro" id="IPR045274">
    <property type="entry name" value="WAK-like"/>
</dbReference>
<organism evidence="4 5">
    <name type="scientific">Prunus yedoensis var. nudiflora</name>
    <dbReference type="NCBI Taxonomy" id="2094558"/>
    <lineage>
        <taxon>Eukaryota</taxon>
        <taxon>Viridiplantae</taxon>
        <taxon>Streptophyta</taxon>
        <taxon>Embryophyta</taxon>
        <taxon>Tracheophyta</taxon>
        <taxon>Spermatophyta</taxon>
        <taxon>Magnoliopsida</taxon>
        <taxon>eudicotyledons</taxon>
        <taxon>Gunneridae</taxon>
        <taxon>Pentapetalae</taxon>
        <taxon>rosids</taxon>
        <taxon>fabids</taxon>
        <taxon>Rosales</taxon>
        <taxon>Rosaceae</taxon>
        <taxon>Amygdaloideae</taxon>
        <taxon>Amygdaleae</taxon>
        <taxon>Prunus</taxon>
    </lineage>
</organism>
<dbReference type="SUPFAM" id="SSF56112">
    <property type="entry name" value="Protein kinase-like (PK-like)"/>
    <property type="match status" value="1"/>
</dbReference>
<dbReference type="InterPro" id="IPR011009">
    <property type="entry name" value="Kinase-like_dom_sf"/>
</dbReference>
<dbReference type="OrthoDB" id="4062651at2759"/>
<dbReference type="GO" id="GO:0005524">
    <property type="term" value="F:ATP binding"/>
    <property type="evidence" value="ECO:0007669"/>
    <property type="project" value="UniProtKB-KW"/>
</dbReference>
<dbReference type="Gene3D" id="1.10.510.10">
    <property type="entry name" value="Transferase(Phosphotransferase) domain 1"/>
    <property type="match status" value="1"/>
</dbReference>
<proteinExistence type="predicted"/>
<evidence type="ECO:0000313" key="5">
    <source>
        <dbReference type="Proteomes" id="UP000250321"/>
    </source>
</evidence>
<dbReference type="GO" id="GO:0007166">
    <property type="term" value="P:cell surface receptor signaling pathway"/>
    <property type="evidence" value="ECO:0007669"/>
    <property type="project" value="InterPro"/>
</dbReference>
<sequence length="309" mass="34928">MFVAGFQLRAGFSISFFVLLVGLLLRHCIALKISGYVKQIKDYFANAQLEKELVKYNGSVKLATRKFTEEELEEATSNYDDGRIIATGEHGKVYKGILPDERVVAVKKFKSEESTRNKFVIDVSFLSRINHRHVVRLLGYCIDSRQQTLVYDFINNDTLYKHIHEKNEGSSTLSFELRMKIAAEIAAALAYMHSSSTSNSPIIHLNVNSKRILLDENYTARLAYFRNARILHGKTHVEGTVRGLSGYLDPESIQSNTLSEKNDVYSFGVVLVELLTSQKAFCEERPEADKHLASFFLRSVGRESLGSNS</sequence>
<keyword evidence="1" id="KW-0547">Nucleotide-binding</keyword>
<comment type="caution">
    <text evidence="4">The sequence shown here is derived from an EMBL/GenBank/DDBJ whole genome shotgun (WGS) entry which is preliminary data.</text>
</comment>
<dbReference type="Proteomes" id="UP000250321">
    <property type="component" value="Unassembled WGS sequence"/>
</dbReference>
<accession>A0A314ZG97</accession>
<dbReference type="EMBL" id="PJQY01000152">
    <property type="protein sequence ID" value="PQQ17433.1"/>
    <property type="molecule type" value="Genomic_DNA"/>
</dbReference>
<gene>
    <name evidence="4" type="ORF">Pyn_10424</name>
</gene>
<evidence type="ECO:0000256" key="1">
    <source>
        <dbReference type="ARBA" id="ARBA00022741"/>
    </source>
</evidence>
<dbReference type="PANTHER" id="PTHR27005:SF468">
    <property type="entry name" value="OS01G0310500 PROTEIN"/>
    <property type="match status" value="1"/>
</dbReference>
<evidence type="ECO:0000256" key="2">
    <source>
        <dbReference type="ARBA" id="ARBA00022840"/>
    </source>
</evidence>
<dbReference type="InterPro" id="IPR001245">
    <property type="entry name" value="Ser-Thr/Tyr_kinase_cat_dom"/>
</dbReference>
<dbReference type="PROSITE" id="PS50011">
    <property type="entry name" value="PROTEIN_KINASE_DOM"/>
    <property type="match status" value="1"/>
</dbReference>
<dbReference type="PANTHER" id="PTHR27005">
    <property type="entry name" value="WALL-ASSOCIATED RECEPTOR KINASE-LIKE 21"/>
    <property type="match status" value="1"/>
</dbReference>
<evidence type="ECO:0000313" key="4">
    <source>
        <dbReference type="EMBL" id="PQQ17433.1"/>
    </source>
</evidence>
<keyword evidence="4" id="KW-0675">Receptor</keyword>
<keyword evidence="4" id="KW-0418">Kinase</keyword>
<dbReference type="GO" id="GO:0004674">
    <property type="term" value="F:protein serine/threonine kinase activity"/>
    <property type="evidence" value="ECO:0007669"/>
    <property type="project" value="TreeGrafter"/>
</dbReference>
<dbReference type="InterPro" id="IPR000719">
    <property type="entry name" value="Prot_kinase_dom"/>
</dbReference>
<dbReference type="GO" id="GO:0005886">
    <property type="term" value="C:plasma membrane"/>
    <property type="evidence" value="ECO:0007669"/>
    <property type="project" value="TreeGrafter"/>
</dbReference>
<dbReference type="Pfam" id="PF07714">
    <property type="entry name" value="PK_Tyr_Ser-Thr"/>
    <property type="match status" value="1"/>
</dbReference>
<reference evidence="4 5" key="1">
    <citation type="submission" date="2018-02" db="EMBL/GenBank/DDBJ databases">
        <title>Draft genome of wild Prunus yedoensis var. nudiflora.</title>
        <authorList>
            <person name="Baek S."/>
            <person name="Kim J.-H."/>
            <person name="Choi K."/>
            <person name="Kim G.-B."/>
            <person name="Cho A."/>
            <person name="Jang H."/>
            <person name="Shin C.-H."/>
            <person name="Yu H.-J."/>
            <person name="Mun J.-H."/>
        </authorList>
    </citation>
    <scope>NUCLEOTIDE SEQUENCE [LARGE SCALE GENOMIC DNA]</scope>
    <source>
        <strain evidence="5">cv. Jeju island</strain>
        <tissue evidence="4">Leaf</tissue>
    </source>
</reference>
<dbReference type="Gene3D" id="3.30.200.20">
    <property type="entry name" value="Phosphorylase Kinase, domain 1"/>
    <property type="match status" value="1"/>
</dbReference>
<name>A0A314ZG97_PRUYE</name>
<keyword evidence="2" id="KW-0067">ATP-binding</keyword>
<keyword evidence="5" id="KW-1185">Reference proteome</keyword>